<proteinExistence type="predicted"/>
<gene>
    <name evidence="1" type="ORF">CWS01_15600</name>
</gene>
<accession>A0A2N0YZR1</accession>
<organism evidence="1 2">
    <name type="scientific">Niallia nealsonii</name>
    <dbReference type="NCBI Taxonomy" id="115979"/>
    <lineage>
        <taxon>Bacteria</taxon>
        <taxon>Bacillati</taxon>
        <taxon>Bacillota</taxon>
        <taxon>Bacilli</taxon>
        <taxon>Bacillales</taxon>
        <taxon>Bacillaceae</taxon>
        <taxon>Niallia</taxon>
    </lineage>
</organism>
<evidence type="ECO:0000313" key="1">
    <source>
        <dbReference type="EMBL" id="PKG22735.1"/>
    </source>
</evidence>
<dbReference type="Proteomes" id="UP000233375">
    <property type="component" value="Unassembled WGS sequence"/>
</dbReference>
<dbReference type="AlphaFoldDB" id="A0A2N0YZR1"/>
<dbReference type="EMBL" id="PISE01000035">
    <property type="protein sequence ID" value="PKG22735.1"/>
    <property type="molecule type" value="Genomic_DNA"/>
</dbReference>
<reference evidence="1 2" key="1">
    <citation type="journal article" date="2003" name="Int. J. Syst. Evol. Microbiol.">
        <title>Bacillus nealsonii sp. nov., isolated from a spacecraft-assembly facility, whose spores are gamma-radiation resistant.</title>
        <authorList>
            <person name="Venkateswaran K."/>
            <person name="Kempf M."/>
            <person name="Chen F."/>
            <person name="Satomi M."/>
            <person name="Nicholson W."/>
            <person name="Kern R."/>
        </authorList>
    </citation>
    <scope>NUCLEOTIDE SEQUENCE [LARGE SCALE GENOMIC DNA]</scope>
    <source>
        <strain evidence="1 2">FO-92</strain>
    </source>
</reference>
<dbReference type="OrthoDB" id="3196710at2"/>
<protein>
    <submittedName>
        <fullName evidence="1">Uncharacterized protein</fullName>
    </submittedName>
</protein>
<name>A0A2N0YZR1_9BACI</name>
<evidence type="ECO:0000313" key="2">
    <source>
        <dbReference type="Proteomes" id="UP000233375"/>
    </source>
</evidence>
<dbReference type="RefSeq" id="WP_101178122.1">
    <property type="nucleotide sequence ID" value="NZ_PISE01000035.1"/>
</dbReference>
<sequence length="115" mass="13045">MATSKKNITVSSDMKKLKTLLRQIPKDRLPIAQSLYNELVFMQNTLDTLKAQVDKDGPTAMFKQGSQEFLREHPALKGYNTTVQRYSLLYKQLVDLLPPSDTGQKNDALIDFIKG</sequence>
<comment type="caution">
    <text evidence="1">The sequence shown here is derived from an EMBL/GenBank/DDBJ whole genome shotgun (WGS) entry which is preliminary data.</text>
</comment>
<keyword evidence="2" id="KW-1185">Reference proteome</keyword>